<name>A0A1P8WAK3_9PLAN</name>
<dbReference type="AlphaFoldDB" id="A0A1P8WAK3"/>
<evidence type="ECO:0000313" key="2">
    <source>
        <dbReference type="EMBL" id="APZ91079.1"/>
    </source>
</evidence>
<dbReference type="RefSeq" id="WP_077022888.1">
    <property type="nucleotide sequence ID" value="NZ_CP017641.1"/>
</dbReference>
<proteinExistence type="predicted"/>
<accession>A0A1P8WAK3</accession>
<keyword evidence="1" id="KW-0812">Transmembrane</keyword>
<dbReference type="KEGG" id="fmr:Fuma_00665"/>
<dbReference type="PANTHER" id="PTHR41386:SF1">
    <property type="entry name" value="MEMBRANE PROTEIN"/>
    <property type="match status" value="1"/>
</dbReference>
<protein>
    <submittedName>
        <fullName evidence="2">Putative membrane protein</fullName>
    </submittedName>
</protein>
<keyword evidence="3" id="KW-1185">Reference proteome</keyword>
<evidence type="ECO:0000256" key="1">
    <source>
        <dbReference type="SAM" id="Phobius"/>
    </source>
</evidence>
<sequence>MNVQCEVCQKEFPIGEVTPAKFVRPAVASLIEKECPNWNADSVVCHDDANRFRSQYVQSVLTEEKGELTSLERDVVESLREHEILSQNLNTEIDDESTVGQRLADHVASFGGSWTFILFFGGVLVVWITVNSIAMLGKSFDPYPFILLNLVLSCLAALQAPVIMMSQNRQEIKDRLRAENDYRVNLKSELEIRHLHSKLDLLLTHQWHRLLEIQQVQTDLLEELGKRK</sequence>
<feature type="transmembrane region" description="Helical" evidence="1">
    <location>
        <begin position="116"/>
        <end position="137"/>
    </location>
</feature>
<dbReference type="OrthoDB" id="9795736at2"/>
<keyword evidence="1" id="KW-1133">Transmembrane helix</keyword>
<evidence type="ECO:0000313" key="3">
    <source>
        <dbReference type="Proteomes" id="UP000187735"/>
    </source>
</evidence>
<reference evidence="2 3" key="1">
    <citation type="journal article" date="2016" name="Front. Microbiol.">
        <title>Fuerstia marisgermanicae gen. nov., sp. nov., an Unusual Member of the Phylum Planctomycetes from the German Wadden Sea.</title>
        <authorList>
            <person name="Kohn T."/>
            <person name="Heuer A."/>
            <person name="Jogler M."/>
            <person name="Vollmers J."/>
            <person name="Boedeker C."/>
            <person name="Bunk B."/>
            <person name="Rast P."/>
            <person name="Borchert D."/>
            <person name="Glockner I."/>
            <person name="Freese H.M."/>
            <person name="Klenk H.P."/>
            <person name="Overmann J."/>
            <person name="Kaster A.K."/>
            <person name="Rohde M."/>
            <person name="Wiegand S."/>
            <person name="Jogler C."/>
        </authorList>
    </citation>
    <scope>NUCLEOTIDE SEQUENCE [LARGE SCALE GENOMIC DNA]</scope>
    <source>
        <strain evidence="2 3">NH11</strain>
    </source>
</reference>
<dbReference type="Proteomes" id="UP000187735">
    <property type="component" value="Chromosome"/>
</dbReference>
<dbReference type="Pfam" id="PF06210">
    <property type="entry name" value="DUF1003"/>
    <property type="match status" value="1"/>
</dbReference>
<keyword evidence="1" id="KW-0472">Membrane</keyword>
<dbReference type="EMBL" id="CP017641">
    <property type="protein sequence ID" value="APZ91079.1"/>
    <property type="molecule type" value="Genomic_DNA"/>
</dbReference>
<dbReference type="InterPro" id="IPR010406">
    <property type="entry name" value="DUF1003"/>
</dbReference>
<feature type="transmembrane region" description="Helical" evidence="1">
    <location>
        <begin position="143"/>
        <end position="165"/>
    </location>
</feature>
<gene>
    <name evidence="2" type="ORF">Fuma_00665</name>
</gene>
<dbReference type="PANTHER" id="PTHR41386">
    <property type="entry name" value="INTEGRAL MEMBRANE PROTEIN-RELATED"/>
    <property type="match status" value="1"/>
</dbReference>
<organism evidence="2 3">
    <name type="scientific">Fuerstiella marisgermanici</name>
    <dbReference type="NCBI Taxonomy" id="1891926"/>
    <lineage>
        <taxon>Bacteria</taxon>
        <taxon>Pseudomonadati</taxon>
        <taxon>Planctomycetota</taxon>
        <taxon>Planctomycetia</taxon>
        <taxon>Planctomycetales</taxon>
        <taxon>Planctomycetaceae</taxon>
        <taxon>Fuerstiella</taxon>
    </lineage>
</organism>